<evidence type="ECO:0000313" key="2">
    <source>
        <dbReference type="Proteomes" id="UP000184520"/>
    </source>
</evidence>
<evidence type="ECO:0000313" key="1">
    <source>
        <dbReference type="EMBL" id="SHG41829.1"/>
    </source>
</evidence>
<dbReference type="STRING" id="634436.SAMN05216361_2172"/>
<sequence length="240" mass="27593">MISGFMQQYNLVAGRCIWYPPRHILSRQYTLVSDMNTACELQFDETPHTDADQQVPVLIKLFNDTFSDAYATKLVLGGDEPVYLPAGRPCAALNSANKALCEYHQIVFAHGYFSSALHEVAHWCVAGEARRQLEDYGYWYCPDGRNEKQQREFEQVEVKPQALEWAMTIAANRRFQVSTDNLNGVEPDRHGFTRRVRSQLVTYLQTGFPKRAQMFIDALRAEFNGPILTTQWLDEVYPDE</sequence>
<protein>
    <recommendedName>
        <fullName evidence="3">Elongation factor P hydroxylase</fullName>
    </recommendedName>
</protein>
<name>A0A1M5JNJ7_9ALTE</name>
<gene>
    <name evidence="1" type="ORF">SAMN05216361_2172</name>
</gene>
<dbReference type="InterPro" id="IPR007411">
    <property type="entry name" value="EpmC"/>
</dbReference>
<dbReference type="Proteomes" id="UP000184520">
    <property type="component" value="Unassembled WGS sequence"/>
</dbReference>
<proteinExistence type="predicted"/>
<dbReference type="Pfam" id="PF04315">
    <property type="entry name" value="EpmC"/>
    <property type="match status" value="1"/>
</dbReference>
<keyword evidence="2" id="KW-1185">Reference proteome</keyword>
<dbReference type="EMBL" id="FQWD01000003">
    <property type="protein sequence ID" value="SHG41829.1"/>
    <property type="molecule type" value="Genomic_DNA"/>
</dbReference>
<organism evidence="1 2">
    <name type="scientific">Marisediminitalea aggregata</name>
    <dbReference type="NCBI Taxonomy" id="634436"/>
    <lineage>
        <taxon>Bacteria</taxon>
        <taxon>Pseudomonadati</taxon>
        <taxon>Pseudomonadota</taxon>
        <taxon>Gammaproteobacteria</taxon>
        <taxon>Alteromonadales</taxon>
        <taxon>Alteromonadaceae</taxon>
        <taxon>Marisediminitalea</taxon>
    </lineage>
</organism>
<reference evidence="2" key="1">
    <citation type="submission" date="2016-11" db="EMBL/GenBank/DDBJ databases">
        <authorList>
            <person name="Varghese N."/>
            <person name="Submissions S."/>
        </authorList>
    </citation>
    <scope>NUCLEOTIDE SEQUENCE [LARGE SCALE GENOMIC DNA]</scope>
    <source>
        <strain evidence="2">CGMCC 1.8995</strain>
    </source>
</reference>
<dbReference type="AlphaFoldDB" id="A0A1M5JNJ7"/>
<accession>A0A1M5JNJ7</accession>
<evidence type="ECO:0008006" key="3">
    <source>
        <dbReference type="Google" id="ProtNLM"/>
    </source>
</evidence>